<sequence>MANSIQGARNIFDVLNNARKNNQEISKETLKELLLKLIPDEEIRNRLDGFIKGYRAEELFKEIFSLLPWIKVVTPLGQEQFPDTSKEEFQIPDYSVMFEDSQKLSQNILVEVKLVDKKEKLHLQKYKYEVLEKYSKETNIPLIFAIFWKDKLVWTLNSISSFYEKSSEFCISYNQAIKNDLSSIFGDYTYIFLNKIYRKSRYSTLKNIKNDYGHEHNSYGKTVYDAISIDDKIYEKIGFFDSPVLDSIFSFHEINHIDISQNEVELKEIAEKNIPVKLSTWIILYLEKISFYNKEEIFCHENIVVKEVFSIIDNIRVKCGGERFYIIPQIKAKDIDEIFKKQFYKTHVYDCFLENKNYNEKEGICLCWHNNTKNYDF</sequence>
<dbReference type="RefSeq" id="WP_005972867.1">
    <property type="nucleotide sequence ID" value="NZ_GG665896.1"/>
</dbReference>
<accession>D4CUX2</accession>
<dbReference type="GeneID" id="78419459"/>
<dbReference type="eggNOG" id="ENOG502ZBD6">
    <property type="taxonomic scope" value="Bacteria"/>
</dbReference>
<gene>
    <name evidence="1" type="ORF">FUSPEROL_01213</name>
</gene>
<dbReference type="Proteomes" id="UP000003748">
    <property type="component" value="Unassembled WGS sequence"/>
</dbReference>
<evidence type="ECO:0000313" key="2">
    <source>
        <dbReference type="Proteomes" id="UP000003748"/>
    </source>
</evidence>
<comment type="caution">
    <text evidence="1">The sequence shown here is derived from an EMBL/GenBank/DDBJ whole genome shotgun (WGS) entry which is preliminary data.</text>
</comment>
<proteinExistence type="predicted"/>
<organism evidence="1 2">
    <name type="scientific">Fusobacterium periodonticum ATCC 33693</name>
    <dbReference type="NCBI Taxonomy" id="546275"/>
    <lineage>
        <taxon>Bacteria</taxon>
        <taxon>Fusobacteriati</taxon>
        <taxon>Fusobacteriota</taxon>
        <taxon>Fusobacteriia</taxon>
        <taxon>Fusobacteriales</taxon>
        <taxon>Fusobacteriaceae</taxon>
        <taxon>Fusobacterium</taxon>
    </lineage>
</organism>
<dbReference type="AlphaFoldDB" id="D4CUX2"/>
<evidence type="ECO:0000313" key="1">
    <source>
        <dbReference type="EMBL" id="EFE86882.1"/>
    </source>
</evidence>
<protein>
    <submittedName>
        <fullName evidence="1">Uncharacterized protein</fullName>
    </submittedName>
</protein>
<dbReference type="STRING" id="546275.FUSPEROL_01213"/>
<reference evidence="1 2" key="1">
    <citation type="submission" date="2010-02" db="EMBL/GenBank/DDBJ databases">
        <authorList>
            <person name="Weinstock G."/>
            <person name="Sodergren E."/>
            <person name="Clifton S."/>
            <person name="Fulton L."/>
            <person name="Fulton B."/>
            <person name="Courtney L."/>
            <person name="Fronick C."/>
            <person name="Harrison M."/>
            <person name="Strong C."/>
            <person name="Farmer C."/>
            <person name="Delahaunty K."/>
            <person name="Markovic C."/>
            <person name="Hall O."/>
            <person name="Minx P."/>
            <person name="Tomlinson C."/>
            <person name="Mitreva M."/>
            <person name="Nelson J."/>
            <person name="Hou S."/>
            <person name="Wollam A."/>
            <person name="Pepin K.H."/>
            <person name="Johnson M."/>
            <person name="Bhonagiri V."/>
            <person name="Zhang X."/>
            <person name="Suruliraj S."/>
            <person name="Warren W."/>
            <person name="Chinwalla A."/>
            <person name="Mardis E.R."/>
            <person name="Wilson R.K."/>
        </authorList>
    </citation>
    <scope>NUCLEOTIDE SEQUENCE [LARGE SCALE GENOMIC DNA]</scope>
    <source>
        <strain evidence="1 2">ATCC 33693</strain>
    </source>
</reference>
<dbReference type="OrthoDB" id="1550757at2"/>
<name>D4CUX2_9FUSO</name>
<dbReference type="EMBL" id="ACJY01000061">
    <property type="protein sequence ID" value="EFE86882.1"/>
    <property type="molecule type" value="Genomic_DNA"/>
</dbReference>
<dbReference type="HOGENOM" id="CLU_733096_0_0_0"/>